<evidence type="ECO:0000313" key="2">
    <source>
        <dbReference type="EMBL" id="GIZ03851.1"/>
    </source>
</evidence>
<dbReference type="Proteomes" id="UP001054945">
    <property type="component" value="Unassembled WGS sequence"/>
</dbReference>
<protein>
    <submittedName>
        <fullName evidence="2">Uncharacterized protein</fullName>
    </submittedName>
</protein>
<proteinExistence type="predicted"/>
<reference evidence="2 3" key="1">
    <citation type="submission" date="2021-06" db="EMBL/GenBank/DDBJ databases">
        <title>Caerostris extrusa draft genome.</title>
        <authorList>
            <person name="Kono N."/>
            <person name="Arakawa K."/>
        </authorList>
    </citation>
    <scope>NUCLEOTIDE SEQUENCE [LARGE SCALE GENOMIC DNA]</scope>
</reference>
<feature type="compositionally biased region" description="Polar residues" evidence="1">
    <location>
        <begin position="1"/>
        <end position="11"/>
    </location>
</feature>
<comment type="caution">
    <text evidence="2">The sequence shown here is derived from an EMBL/GenBank/DDBJ whole genome shotgun (WGS) entry which is preliminary data.</text>
</comment>
<sequence length="102" mass="11927">MEIVQGRNSRGTLVKQGPPPNSFRKRGGFQDGAKSRREMRRNERGEYEKEATMSSFKNIHLHSGYFFGNCLSCMKFSLKRDMSEGFLYFYEKLCGFLDYKES</sequence>
<organism evidence="2 3">
    <name type="scientific">Caerostris extrusa</name>
    <name type="common">Bark spider</name>
    <name type="synonym">Caerostris bankana</name>
    <dbReference type="NCBI Taxonomy" id="172846"/>
    <lineage>
        <taxon>Eukaryota</taxon>
        <taxon>Metazoa</taxon>
        <taxon>Ecdysozoa</taxon>
        <taxon>Arthropoda</taxon>
        <taxon>Chelicerata</taxon>
        <taxon>Arachnida</taxon>
        <taxon>Araneae</taxon>
        <taxon>Araneomorphae</taxon>
        <taxon>Entelegynae</taxon>
        <taxon>Araneoidea</taxon>
        <taxon>Araneidae</taxon>
        <taxon>Caerostris</taxon>
    </lineage>
</organism>
<evidence type="ECO:0000256" key="1">
    <source>
        <dbReference type="SAM" id="MobiDB-lite"/>
    </source>
</evidence>
<accession>A0AAV4YBT7</accession>
<feature type="compositionally biased region" description="Basic and acidic residues" evidence="1">
    <location>
        <begin position="33"/>
        <end position="47"/>
    </location>
</feature>
<evidence type="ECO:0000313" key="3">
    <source>
        <dbReference type="Proteomes" id="UP001054945"/>
    </source>
</evidence>
<dbReference type="EMBL" id="BPLR01001659">
    <property type="protein sequence ID" value="GIZ03851.1"/>
    <property type="molecule type" value="Genomic_DNA"/>
</dbReference>
<keyword evidence="3" id="KW-1185">Reference proteome</keyword>
<gene>
    <name evidence="2" type="ORF">CEXT_458251</name>
</gene>
<dbReference type="AlphaFoldDB" id="A0AAV4YBT7"/>
<name>A0AAV4YBT7_CAEEX</name>
<feature type="region of interest" description="Disordered" evidence="1">
    <location>
        <begin position="1"/>
        <end position="47"/>
    </location>
</feature>